<feature type="transmembrane region" description="Helical" evidence="1">
    <location>
        <begin position="92"/>
        <end position="110"/>
    </location>
</feature>
<gene>
    <name evidence="2" type="ORF">CSX02_07560</name>
</gene>
<reference evidence="2 3" key="1">
    <citation type="submission" date="2017-10" db="EMBL/GenBank/DDBJ databases">
        <title>Resolving the taxonomy of Roseburia spp., Eubacterium rectale and Agathobacter spp. through phylogenomic analysis.</title>
        <authorList>
            <person name="Sheridan P.O."/>
            <person name="Walker A.W."/>
            <person name="Duncan S.H."/>
            <person name="Scott K.P."/>
            <person name="Toole P.W.O."/>
            <person name="Luis P."/>
            <person name="Flint H.J."/>
        </authorList>
    </citation>
    <scope>NUCLEOTIDE SEQUENCE [LARGE SCALE GENOMIC DNA]</scope>
    <source>
        <strain evidence="2 3">JK623</strain>
    </source>
</reference>
<feature type="transmembrane region" description="Helical" evidence="1">
    <location>
        <begin position="38"/>
        <end position="57"/>
    </location>
</feature>
<dbReference type="Proteomes" id="UP000224563">
    <property type="component" value="Unassembled WGS sequence"/>
</dbReference>
<reference evidence="2 3" key="2">
    <citation type="submission" date="2017-10" db="EMBL/GenBank/DDBJ databases">
        <authorList>
            <person name="Banno H."/>
            <person name="Chua N.-H."/>
        </authorList>
    </citation>
    <scope>NUCLEOTIDE SEQUENCE [LARGE SCALE GENOMIC DNA]</scope>
    <source>
        <strain evidence="2 3">JK623</strain>
    </source>
</reference>
<accession>A0A2G3E2Q8</accession>
<comment type="caution">
    <text evidence="2">The sequence shown here is derived from an EMBL/GenBank/DDBJ whole genome shotgun (WGS) entry which is preliminary data.</text>
</comment>
<protein>
    <recommendedName>
        <fullName evidence="4">Cell wall-active antibiotics response LiaF-like C-terminal domain-containing protein</fullName>
    </recommendedName>
</protein>
<dbReference type="AlphaFoldDB" id="A0A2G3E2Q8"/>
<keyword evidence="3" id="KW-1185">Reference proteome</keyword>
<dbReference type="EMBL" id="PDYG01000047">
    <property type="protein sequence ID" value="PHU37501.1"/>
    <property type="molecule type" value="Genomic_DNA"/>
</dbReference>
<proteinExistence type="predicted"/>
<keyword evidence="1" id="KW-1133">Transmembrane helix</keyword>
<evidence type="ECO:0008006" key="4">
    <source>
        <dbReference type="Google" id="ProtNLM"/>
    </source>
</evidence>
<evidence type="ECO:0000256" key="1">
    <source>
        <dbReference type="SAM" id="Phobius"/>
    </source>
</evidence>
<organism evidence="2 3">
    <name type="scientific">Agathobacter ruminis</name>
    <dbReference type="NCBI Taxonomy" id="1712665"/>
    <lineage>
        <taxon>Bacteria</taxon>
        <taxon>Bacillati</taxon>
        <taxon>Bacillota</taxon>
        <taxon>Clostridia</taxon>
        <taxon>Lachnospirales</taxon>
        <taxon>Lachnospiraceae</taxon>
        <taxon>Agathobacter</taxon>
    </lineage>
</organism>
<keyword evidence="1" id="KW-0472">Membrane</keyword>
<name>A0A2G3E2Q8_9FIRM</name>
<keyword evidence="1" id="KW-0812">Transmembrane</keyword>
<dbReference type="RefSeq" id="WP_099386225.1">
    <property type="nucleotide sequence ID" value="NZ_JANSWH010000025.1"/>
</dbReference>
<sequence length="262" mass="29317">MTHKKIISKQTKSIIYGILLILFAVALILNAAGVFEGFHFTISPVQIIVTLICICCLVNSIQTLSFVGITLSISVALVMYRNELQIPASLSSWLLVFASFLIGCGFDWIFRGPKKKMKHRKHNHFEFTYHSDDDHKQKKDDDSVVDSSFVDERRIHLSNSFGESIRYIKSQSFEHGEFENGFGNLVVYFENVQFAGPAASLSLDNGFGSMSLYLPKTWRLSLSDDSGFGSVEIHGTPSTDNDAPLLMIQADNGFGHIDIYCE</sequence>
<evidence type="ECO:0000313" key="2">
    <source>
        <dbReference type="EMBL" id="PHU37501.1"/>
    </source>
</evidence>
<feature type="transmembrane region" description="Helical" evidence="1">
    <location>
        <begin position="14"/>
        <end position="32"/>
    </location>
</feature>
<evidence type="ECO:0000313" key="3">
    <source>
        <dbReference type="Proteomes" id="UP000224563"/>
    </source>
</evidence>